<feature type="domain" description="PepSY" evidence="1">
    <location>
        <begin position="28"/>
        <end position="97"/>
    </location>
</feature>
<dbReference type="Proteomes" id="UP001258181">
    <property type="component" value="Unassembled WGS sequence"/>
</dbReference>
<name>A0ABU1U2X7_9BACL</name>
<gene>
    <name evidence="2" type="ORF">J2X07_002819</name>
</gene>
<comment type="caution">
    <text evidence="2">The sequence shown here is derived from an EMBL/GenBank/DDBJ whole genome shotgun (WGS) entry which is preliminary data.</text>
</comment>
<accession>A0ABU1U2X7</accession>
<dbReference type="EMBL" id="JAVDWA010000004">
    <property type="protein sequence ID" value="MDR7073832.1"/>
    <property type="molecule type" value="Genomic_DNA"/>
</dbReference>
<evidence type="ECO:0000259" key="1">
    <source>
        <dbReference type="Pfam" id="PF03413"/>
    </source>
</evidence>
<proteinExistence type="predicted"/>
<reference evidence="2 3" key="1">
    <citation type="submission" date="2023-07" db="EMBL/GenBank/DDBJ databases">
        <title>Sorghum-associated microbial communities from plants grown in Nebraska, USA.</title>
        <authorList>
            <person name="Schachtman D."/>
        </authorList>
    </citation>
    <scope>NUCLEOTIDE SEQUENCE [LARGE SCALE GENOMIC DNA]</scope>
    <source>
        <strain evidence="2 3">BE211</strain>
    </source>
</reference>
<sequence length="102" mass="11272">MKCKTFLIAGLAGAAAGYLITKKRTEWITPEKALKILKEKASSQFSISGAWILTNRDEIEVHNLPYTVYKGGFSHSIEGFAASHYEFLVDAHTGAVLQLNEQ</sequence>
<organism evidence="2 3">
    <name type="scientific">Fictibacillus barbaricus</name>
    <dbReference type="NCBI Taxonomy" id="182136"/>
    <lineage>
        <taxon>Bacteria</taxon>
        <taxon>Bacillati</taxon>
        <taxon>Bacillota</taxon>
        <taxon>Bacilli</taxon>
        <taxon>Bacillales</taxon>
        <taxon>Fictibacillaceae</taxon>
        <taxon>Fictibacillus</taxon>
    </lineage>
</organism>
<keyword evidence="3" id="KW-1185">Reference proteome</keyword>
<evidence type="ECO:0000313" key="3">
    <source>
        <dbReference type="Proteomes" id="UP001258181"/>
    </source>
</evidence>
<evidence type="ECO:0000313" key="2">
    <source>
        <dbReference type="EMBL" id="MDR7073832.1"/>
    </source>
</evidence>
<dbReference type="Pfam" id="PF03413">
    <property type="entry name" value="PepSY"/>
    <property type="match status" value="1"/>
</dbReference>
<dbReference type="RefSeq" id="WP_310259746.1">
    <property type="nucleotide sequence ID" value="NZ_JAVDWA010000004.1"/>
</dbReference>
<protein>
    <submittedName>
        <fullName evidence="2">Small secreted protein</fullName>
    </submittedName>
</protein>
<dbReference type="InterPro" id="IPR025711">
    <property type="entry name" value="PepSY"/>
</dbReference>